<sequence length="436" mass="47375">MKSASVLLRQPLSRRHLLRNAGAAAIALPLLEAMGPSVGRRALGATVEGGSPKRFVAMCGTLGFHAPFLFPESEGREYELTPYLSSLAAHRDKLTILSGLSHPEQQGNNGHASSLTWLTSAPRPGLAGFKNTISIDQLIAQQIGIQTRYPYLSLSTSGEGLSWTSNGVGIPAVQSPSQVFKALFIDGTPQEVNQEVQGLKRGRSILDTVGGRARMLESQLGRADREKMDEYLTAVRDLEQRLQQSEGWVRRPKPEVDQEVPQDITDKSDAIGRQRLLYDLIALALQTDSTRTVTYLLAGMNSVPKIDGVSSDWHGLSHHGKDPAKIEELKIIEQAEFQVFAEFLDKLRGIKENGATLLDHTAVLFGSNLGNASAHDWHNLPILVAGGGYRHGAYVAHDQTQNTPLANLFVSFAQRMGLEIDQFGSSTAAGVRGLES</sequence>
<dbReference type="Pfam" id="PF07586">
    <property type="entry name" value="HXXSHH"/>
    <property type="match status" value="1"/>
</dbReference>
<dbReference type="InterPro" id="IPR006311">
    <property type="entry name" value="TAT_signal"/>
</dbReference>
<name>A0A5M6DDU7_9BACT</name>
<dbReference type="EMBL" id="VWOX01000004">
    <property type="protein sequence ID" value="KAA5544279.1"/>
    <property type="molecule type" value="Genomic_DNA"/>
</dbReference>
<evidence type="ECO:0000313" key="2">
    <source>
        <dbReference type="Proteomes" id="UP000324479"/>
    </source>
</evidence>
<keyword evidence="2" id="KW-1185">Reference proteome</keyword>
<dbReference type="InterPro" id="IPR011447">
    <property type="entry name" value="DUF1552"/>
</dbReference>
<dbReference type="Proteomes" id="UP000324479">
    <property type="component" value="Unassembled WGS sequence"/>
</dbReference>
<proteinExistence type="predicted"/>
<reference evidence="1 2" key="1">
    <citation type="submission" date="2019-08" db="EMBL/GenBank/DDBJ databases">
        <authorList>
            <person name="Dhanesh K."/>
            <person name="Kumar G."/>
            <person name="Sasikala C."/>
            <person name="Venkata Ramana C."/>
        </authorList>
    </citation>
    <scope>NUCLEOTIDE SEQUENCE [LARGE SCALE GENOMIC DNA]</scope>
    <source>
        <strain evidence="1 2">JC645</strain>
    </source>
</reference>
<dbReference type="RefSeq" id="WP_150075885.1">
    <property type="nucleotide sequence ID" value="NZ_VWOX01000004.1"/>
</dbReference>
<dbReference type="PROSITE" id="PS51318">
    <property type="entry name" value="TAT"/>
    <property type="match status" value="1"/>
</dbReference>
<dbReference type="AlphaFoldDB" id="A0A5M6DDU7"/>
<accession>A0A5M6DDU7</accession>
<protein>
    <submittedName>
        <fullName evidence="1">DUF1552 domain-containing protein</fullName>
    </submittedName>
</protein>
<comment type="caution">
    <text evidence="1">The sequence shown here is derived from an EMBL/GenBank/DDBJ whole genome shotgun (WGS) entry which is preliminary data.</text>
</comment>
<organism evidence="1 2">
    <name type="scientific">Roseiconus nitratireducens</name>
    <dbReference type="NCBI Taxonomy" id="2605748"/>
    <lineage>
        <taxon>Bacteria</taxon>
        <taxon>Pseudomonadati</taxon>
        <taxon>Planctomycetota</taxon>
        <taxon>Planctomycetia</taxon>
        <taxon>Pirellulales</taxon>
        <taxon>Pirellulaceae</taxon>
        <taxon>Roseiconus</taxon>
    </lineage>
</organism>
<gene>
    <name evidence="1" type="ORF">FYK55_07975</name>
</gene>
<evidence type="ECO:0000313" key="1">
    <source>
        <dbReference type="EMBL" id="KAA5544279.1"/>
    </source>
</evidence>